<evidence type="ECO:0000313" key="4">
    <source>
        <dbReference type="Proteomes" id="UP001497497"/>
    </source>
</evidence>
<protein>
    <recommendedName>
        <fullName evidence="2">NOTCH1 EGF-like calcium-binding domain-containing protein</fullName>
    </recommendedName>
</protein>
<dbReference type="Gene3D" id="2.170.300.10">
    <property type="entry name" value="Tie2 ligand-binding domain superfamily"/>
    <property type="match status" value="1"/>
</dbReference>
<dbReference type="AlphaFoldDB" id="A0AAV2I6D4"/>
<proteinExistence type="predicted"/>
<reference evidence="3 4" key="1">
    <citation type="submission" date="2024-04" db="EMBL/GenBank/DDBJ databases">
        <authorList>
            <consortium name="Genoscope - CEA"/>
            <person name="William W."/>
        </authorList>
    </citation>
    <scope>NUCLEOTIDE SEQUENCE [LARGE SCALE GENOMIC DNA]</scope>
</reference>
<name>A0AAV2I6D4_LYMST</name>
<dbReference type="InterPro" id="IPR018097">
    <property type="entry name" value="EGF_Ca-bd_CS"/>
</dbReference>
<feature type="domain" description="NOTCH1 EGF-like calcium-binding" evidence="2">
    <location>
        <begin position="41"/>
        <end position="70"/>
    </location>
</feature>
<keyword evidence="4" id="KW-1185">Reference proteome</keyword>
<organism evidence="3 4">
    <name type="scientific">Lymnaea stagnalis</name>
    <name type="common">Great pond snail</name>
    <name type="synonym">Helix stagnalis</name>
    <dbReference type="NCBI Taxonomy" id="6523"/>
    <lineage>
        <taxon>Eukaryota</taxon>
        <taxon>Metazoa</taxon>
        <taxon>Spiralia</taxon>
        <taxon>Lophotrochozoa</taxon>
        <taxon>Mollusca</taxon>
        <taxon>Gastropoda</taxon>
        <taxon>Heterobranchia</taxon>
        <taxon>Euthyneura</taxon>
        <taxon>Panpulmonata</taxon>
        <taxon>Hygrophila</taxon>
        <taxon>Lymnaeoidea</taxon>
        <taxon>Lymnaeidae</taxon>
        <taxon>Lymnaea</taxon>
    </lineage>
</organism>
<evidence type="ECO:0000256" key="1">
    <source>
        <dbReference type="ARBA" id="ARBA00023157"/>
    </source>
</evidence>
<dbReference type="GO" id="GO:0005509">
    <property type="term" value="F:calcium ion binding"/>
    <property type="evidence" value="ECO:0007669"/>
    <property type="project" value="InterPro"/>
</dbReference>
<dbReference type="Pfam" id="PF07645">
    <property type="entry name" value="EGF_CA"/>
    <property type="match status" value="1"/>
</dbReference>
<dbReference type="Gene3D" id="2.10.25.10">
    <property type="entry name" value="Laminin"/>
    <property type="match status" value="1"/>
</dbReference>
<feature type="non-terminal residue" evidence="3">
    <location>
        <position position="70"/>
    </location>
</feature>
<dbReference type="InterPro" id="IPR000152">
    <property type="entry name" value="EGF-type_Asp/Asn_hydroxyl_site"/>
</dbReference>
<comment type="caution">
    <text evidence="3">The sequence shown here is derived from an EMBL/GenBank/DDBJ whole genome shotgun (WGS) entry which is preliminary data.</text>
</comment>
<keyword evidence="1" id="KW-1015">Disulfide bond</keyword>
<evidence type="ECO:0000313" key="3">
    <source>
        <dbReference type="EMBL" id="CAL1542069.1"/>
    </source>
</evidence>
<dbReference type="SUPFAM" id="SSF57196">
    <property type="entry name" value="EGF/Laminin"/>
    <property type="match status" value="1"/>
</dbReference>
<dbReference type="EMBL" id="CAXITT010000468">
    <property type="protein sequence ID" value="CAL1542069.1"/>
    <property type="molecule type" value="Genomic_DNA"/>
</dbReference>
<evidence type="ECO:0000259" key="2">
    <source>
        <dbReference type="Pfam" id="PF07645"/>
    </source>
</evidence>
<gene>
    <name evidence="3" type="ORF">GSLYS_00015675001</name>
</gene>
<dbReference type="PROSITE" id="PS00010">
    <property type="entry name" value="ASX_HYDROXYL"/>
    <property type="match status" value="1"/>
</dbReference>
<dbReference type="Proteomes" id="UP001497497">
    <property type="component" value="Unassembled WGS sequence"/>
</dbReference>
<accession>A0AAV2I6D4</accession>
<sequence>MFGDNCSEPCRCNKENTQMCDNIHGDCLCQAGWQGLTCSDDVDECLGTNDVLCPANSDCLNTPGSFRCEC</sequence>
<dbReference type="InterPro" id="IPR049883">
    <property type="entry name" value="NOTCH1_EGF-like"/>
</dbReference>
<dbReference type="PROSITE" id="PS01187">
    <property type="entry name" value="EGF_CA"/>
    <property type="match status" value="1"/>
</dbReference>